<dbReference type="SUPFAM" id="SSF52058">
    <property type="entry name" value="L domain-like"/>
    <property type="match status" value="2"/>
</dbReference>
<evidence type="ECO:0000256" key="11">
    <source>
        <dbReference type="ARBA" id="ARBA00023180"/>
    </source>
</evidence>
<dbReference type="Proteomes" id="UP000634136">
    <property type="component" value="Unassembled WGS sequence"/>
</dbReference>
<evidence type="ECO:0000256" key="4">
    <source>
        <dbReference type="ARBA" id="ARBA00022614"/>
    </source>
</evidence>
<sequence>MGSLSELQYLSIEDNLFYGVVKEVHLANFTRLIDFFASRNQLTLNVGPNWRPSFQFLRELEMESWNLGPSFPSWLQSLKHLSYLDISNNTIFESIPTWFWGTFNTAYFFNLSQNYINGELPNIVMNSNISGVYVDLSWNKMSGQLPYLSPYVAYLDLSSNQFSGSITHFLCTEQDEPKSLEFLNLASNNLSGEIPDCWMMWPYISMLKLENNYFTWNLPTSMGSLAFLEMLHLRNNNFSGKFPAILRNSRKLISLDLSENQFSGVIPSWIGQSLLNLKILKLASNRFSGTIPHQICDMSLLHILDLAQNNLTGNIPKCVNHLSAMLIINTSSESYISCEGNETSSVVEVLLLLKGRVDHYKSILGLVTSIDLSGNKLSGRIPSEITSLKGLRFLNLSNNLLSGQIPQSIGDMESLLSMDFSRNKLSGEIPPSMSKLSFLGLLNLSYNNLKGKIPTATQLQTFEASSFVGNDLCGIPLTIDCITNGVDHNDKEVDHKNGINWFFVSMALGFVVGFWGVVGPLLYSRSWRHAYFGFIDDLWFKIRLDILLMLSLPKSPAQTSSSNTITVFGGDSGRRFGGCRYWFRRKCCVQCTTYNMYGLL</sequence>
<comment type="subcellular location">
    <subcellularLocation>
        <location evidence="1">Cell membrane</location>
        <topology evidence="1">Single-pass type I membrane protein</topology>
    </subcellularLocation>
</comment>
<keyword evidence="10 13" id="KW-0675">Receptor</keyword>
<evidence type="ECO:0000256" key="9">
    <source>
        <dbReference type="ARBA" id="ARBA00023136"/>
    </source>
</evidence>
<dbReference type="FunFam" id="3.80.10.10:FF:000111">
    <property type="entry name" value="LRR receptor-like serine/threonine-protein kinase ERECTA"/>
    <property type="match status" value="1"/>
</dbReference>
<comment type="caution">
    <text evidence="13">The sequence shown here is derived from an EMBL/GenBank/DDBJ whole genome shotgun (WGS) entry which is preliminary data.</text>
</comment>
<accession>A0A834TE85</accession>
<evidence type="ECO:0000256" key="3">
    <source>
        <dbReference type="ARBA" id="ARBA00022475"/>
    </source>
</evidence>
<keyword evidence="7" id="KW-0677">Repeat</keyword>
<dbReference type="InterPro" id="IPR032675">
    <property type="entry name" value="LRR_dom_sf"/>
</dbReference>
<keyword evidence="5 12" id="KW-0812">Transmembrane</keyword>
<name>A0A834TE85_9FABA</name>
<keyword evidence="8 12" id="KW-1133">Transmembrane helix</keyword>
<dbReference type="EMBL" id="JAAIUW010000008">
    <property type="protein sequence ID" value="KAF7820343.1"/>
    <property type="molecule type" value="Genomic_DNA"/>
</dbReference>
<evidence type="ECO:0000256" key="10">
    <source>
        <dbReference type="ARBA" id="ARBA00023170"/>
    </source>
</evidence>
<keyword evidence="11" id="KW-0325">Glycoprotein</keyword>
<evidence type="ECO:0000313" key="14">
    <source>
        <dbReference type="Proteomes" id="UP000634136"/>
    </source>
</evidence>
<dbReference type="AlphaFoldDB" id="A0A834TE85"/>
<dbReference type="Gene3D" id="3.80.10.10">
    <property type="entry name" value="Ribonuclease Inhibitor"/>
    <property type="match status" value="1"/>
</dbReference>
<keyword evidence="14" id="KW-1185">Reference proteome</keyword>
<organism evidence="13 14">
    <name type="scientific">Senna tora</name>
    <dbReference type="NCBI Taxonomy" id="362788"/>
    <lineage>
        <taxon>Eukaryota</taxon>
        <taxon>Viridiplantae</taxon>
        <taxon>Streptophyta</taxon>
        <taxon>Embryophyta</taxon>
        <taxon>Tracheophyta</taxon>
        <taxon>Spermatophyta</taxon>
        <taxon>Magnoliopsida</taxon>
        <taxon>eudicotyledons</taxon>
        <taxon>Gunneridae</taxon>
        <taxon>Pentapetalae</taxon>
        <taxon>rosids</taxon>
        <taxon>fabids</taxon>
        <taxon>Fabales</taxon>
        <taxon>Fabaceae</taxon>
        <taxon>Caesalpinioideae</taxon>
        <taxon>Cassia clade</taxon>
        <taxon>Senna</taxon>
    </lineage>
</organism>
<proteinExistence type="inferred from homology"/>
<dbReference type="GO" id="GO:0005886">
    <property type="term" value="C:plasma membrane"/>
    <property type="evidence" value="ECO:0007669"/>
    <property type="project" value="UniProtKB-SubCell"/>
</dbReference>
<protein>
    <submittedName>
        <fullName evidence="13">Receptor-like protein EIX2</fullName>
    </submittedName>
</protein>
<feature type="transmembrane region" description="Helical" evidence="12">
    <location>
        <begin position="501"/>
        <end position="523"/>
    </location>
</feature>
<evidence type="ECO:0000256" key="1">
    <source>
        <dbReference type="ARBA" id="ARBA00004251"/>
    </source>
</evidence>
<dbReference type="InterPro" id="IPR001611">
    <property type="entry name" value="Leu-rich_rpt"/>
</dbReference>
<evidence type="ECO:0000256" key="8">
    <source>
        <dbReference type="ARBA" id="ARBA00022989"/>
    </source>
</evidence>
<keyword evidence="4" id="KW-0433">Leucine-rich repeat</keyword>
<evidence type="ECO:0000256" key="6">
    <source>
        <dbReference type="ARBA" id="ARBA00022729"/>
    </source>
</evidence>
<evidence type="ECO:0000256" key="2">
    <source>
        <dbReference type="ARBA" id="ARBA00009592"/>
    </source>
</evidence>
<keyword evidence="3" id="KW-1003">Cell membrane</keyword>
<comment type="similarity">
    <text evidence="2">Belongs to the RLP family.</text>
</comment>
<evidence type="ECO:0000256" key="5">
    <source>
        <dbReference type="ARBA" id="ARBA00022692"/>
    </source>
</evidence>
<gene>
    <name evidence="13" type="ORF">G2W53_025798</name>
</gene>
<keyword evidence="6" id="KW-0732">Signal</keyword>
<reference evidence="13" key="1">
    <citation type="submission" date="2020-09" db="EMBL/GenBank/DDBJ databases">
        <title>Genome-Enabled Discovery of Anthraquinone Biosynthesis in Senna tora.</title>
        <authorList>
            <person name="Kang S.-H."/>
            <person name="Pandey R.P."/>
            <person name="Lee C.-M."/>
            <person name="Sim J.-S."/>
            <person name="Jeong J.-T."/>
            <person name="Choi B.-S."/>
            <person name="Jung M."/>
            <person name="Ginzburg D."/>
            <person name="Zhao K."/>
            <person name="Won S.Y."/>
            <person name="Oh T.-J."/>
            <person name="Yu Y."/>
            <person name="Kim N.-H."/>
            <person name="Lee O.R."/>
            <person name="Lee T.-H."/>
            <person name="Bashyal P."/>
            <person name="Kim T.-S."/>
            <person name="Lee W.-H."/>
            <person name="Kawkins C."/>
            <person name="Kim C.-K."/>
            <person name="Kim J.S."/>
            <person name="Ahn B.O."/>
            <person name="Rhee S.Y."/>
            <person name="Sohng J.K."/>
        </authorList>
    </citation>
    <scope>NUCLEOTIDE SEQUENCE</scope>
    <source>
        <tissue evidence="13">Leaf</tissue>
    </source>
</reference>
<evidence type="ECO:0000256" key="7">
    <source>
        <dbReference type="ARBA" id="ARBA00022737"/>
    </source>
</evidence>
<dbReference type="Pfam" id="PF00560">
    <property type="entry name" value="LRR_1"/>
    <property type="match status" value="6"/>
</dbReference>
<keyword evidence="9 12" id="KW-0472">Membrane</keyword>
<dbReference type="FunFam" id="3.80.10.10:FF:000095">
    <property type="entry name" value="LRR receptor-like serine/threonine-protein kinase GSO1"/>
    <property type="match status" value="1"/>
</dbReference>
<dbReference type="InterPro" id="IPR046956">
    <property type="entry name" value="RLP23-like"/>
</dbReference>
<dbReference type="OrthoDB" id="8731593at2759"/>
<dbReference type="PANTHER" id="PTHR48063">
    <property type="entry name" value="LRR RECEPTOR-LIKE KINASE"/>
    <property type="match status" value="1"/>
</dbReference>
<evidence type="ECO:0000313" key="13">
    <source>
        <dbReference type="EMBL" id="KAF7820343.1"/>
    </source>
</evidence>
<dbReference type="PANTHER" id="PTHR48063:SF63">
    <property type="entry name" value="LEUCINE-RICH RECEPTOR-LIKE KINASE FAMILY PROTEIN"/>
    <property type="match status" value="1"/>
</dbReference>
<evidence type="ECO:0000256" key="12">
    <source>
        <dbReference type="SAM" id="Phobius"/>
    </source>
</evidence>
<dbReference type="Pfam" id="PF13855">
    <property type="entry name" value="LRR_8"/>
    <property type="match status" value="1"/>
</dbReference>